<dbReference type="InterPro" id="IPR018094">
    <property type="entry name" value="Thymidylate_kinase"/>
</dbReference>
<dbReference type="FunFam" id="3.40.50.300:FF:000225">
    <property type="entry name" value="Thymidylate kinase"/>
    <property type="match status" value="1"/>
</dbReference>
<comment type="similarity">
    <text evidence="1 12">Belongs to the thymidylate kinase family.</text>
</comment>
<dbReference type="Proteomes" id="UP000048984">
    <property type="component" value="Unassembled WGS sequence"/>
</dbReference>
<evidence type="ECO:0000259" key="13">
    <source>
        <dbReference type="Pfam" id="PF02223"/>
    </source>
</evidence>
<dbReference type="OrthoDB" id="9774907at2"/>
<dbReference type="GO" id="GO:0004798">
    <property type="term" value="F:dTMP kinase activity"/>
    <property type="evidence" value="ECO:0007669"/>
    <property type="project" value="UniProtKB-UniRule"/>
</dbReference>
<keyword evidence="4 12" id="KW-0808">Transferase</keyword>
<comment type="function">
    <text evidence="11 12">Phosphorylation of dTMP to form dTDP in both de novo and salvage pathways of dTTP synthesis.</text>
</comment>
<dbReference type="GO" id="GO:0006227">
    <property type="term" value="P:dUDP biosynthetic process"/>
    <property type="evidence" value="ECO:0007669"/>
    <property type="project" value="TreeGrafter"/>
</dbReference>
<evidence type="ECO:0000256" key="12">
    <source>
        <dbReference type="HAMAP-Rule" id="MF_00165"/>
    </source>
</evidence>
<evidence type="ECO:0000256" key="5">
    <source>
        <dbReference type="ARBA" id="ARBA00022727"/>
    </source>
</evidence>
<evidence type="ECO:0000256" key="2">
    <source>
        <dbReference type="ARBA" id="ARBA00012980"/>
    </source>
</evidence>
<evidence type="ECO:0000256" key="3">
    <source>
        <dbReference type="ARBA" id="ARBA00017144"/>
    </source>
</evidence>
<dbReference type="CDD" id="cd01672">
    <property type="entry name" value="TMPK"/>
    <property type="match status" value="1"/>
</dbReference>
<dbReference type="GO" id="GO:0006235">
    <property type="term" value="P:dTTP biosynthetic process"/>
    <property type="evidence" value="ECO:0007669"/>
    <property type="project" value="UniProtKB-UniRule"/>
</dbReference>
<evidence type="ECO:0000256" key="9">
    <source>
        <dbReference type="ARBA" id="ARBA00029962"/>
    </source>
</evidence>
<feature type="binding site" evidence="12">
    <location>
        <begin position="22"/>
        <end position="29"/>
    </location>
    <ligand>
        <name>ATP</name>
        <dbReference type="ChEBI" id="CHEBI:30616"/>
    </ligand>
</feature>
<keyword evidence="8 12" id="KW-0067">ATP-binding</keyword>
<keyword evidence="15" id="KW-1185">Reference proteome</keyword>
<dbReference type="Pfam" id="PF02223">
    <property type="entry name" value="Thymidylate_kin"/>
    <property type="match status" value="1"/>
</dbReference>
<comment type="catalytic activity">
    <reaction evidence="10 12">
        <text>dTMP + ATP = dTDP + ADP</text>
        <dbReference type="Rhea" id="RHEA:13517"/>
        <dbReference type="ChEBI" id="CHEBI:30616"/>
        <dbReference type="ChEBI" id="CHEBI:58369"/>
        <dbReference type="ChEBI" id="CHEBI:63528"/>
        <dbReference type="ChEBI" id="CHEBI:456216"/>
        <dbReference type="EC" id="2.7.4.9"/>
    </reaction>
</comment>
<evidence type="ECO:0000256" key="10">
    <source>
        <dbReference type="ARBA" id="ARBA00048743"/>
    </source>
</evidence>
<evidence type="ECO:0000313" key="14">
    <source>
        <dbReference type="EMBL" id="KPL50763.1"/>
    </source>
</evidence>
<dbReference type="GO" id="GO:0005829">
    <property type="term" value="C:cytosol"/>
    <property type="evidence" value="ECO:0007669"/>
    <property type="project" value="TreeGrafter"/>
</dbReference>
<dbReference type="PANTHER" id="PTHR10344">
    <property type="entry name" value="THYMIDYLATE KINASE"/>
    <property type="match status" value="1"/>
</dbReference>
<feature type="domain" description="Thymidylate kinase-like" evidence="13">
    <location>
        <begin position="20"/>
        <end position="209"/>
    </location>
</feature>
<dbReference type="NCBIfam" id="TIGR00041">
    <property type="entry name" value="DTMP_kinase"/>
    <property type="match status" value="1"/>
</dbReference>
<evidence type="ECO:0000256" key="1">
    <source>
        <dbReference type="ARBA" id="ARBA00009776"/>
    </source>
</evidence>
<name>A0A0P6VI48_9HYPH</name>
<evidence type="ECO:0000256" key="6">
    <source>
        <dbReference type="ARBA" id="ARBA00022741"/>
    </source>
</evidence>
<dbReference type="AlphaFoldDB" id="A0A0P6VI48"/>
<evidence type="ECO:0000313" key="15">
    <source>
        <dbReference type="Proteomes" id="UP000048984"/>
    </source>
</evidence>
<keyword evidence="6 12" id="KW-0547">Nucleotide-binding</keyword>
<proteinExistence type="inferred from homology"/>
<dbReference type="InterPro" id="IPR039430">
    <property type="entry name" value="Thymidylate_kin-like_dom"/>
</dbReference>
<evidence type="ECO:0000256" key="7">
    <source>
        <dbReference type="ARBA" id="ARBA00022777"/>
    </source>
</evidence>
<gene>
    <name evidence="12" type="primary">tmk</name>
    <name evidence="14" type="ORF">ABB55_27905</name>
</gene>
<dbReference type="GO" id="GO:0005524">
    <property type="term" value="F:ATP binding"/>
    <property type="evidence" value="ECO:0007669"/>
    <property type="project" value="UniProtKB-UniRule"/>
</dbReference>
<dbReference type="GO" id="GO:0006233">
    <property type="term" value="P:dTDP biosynthetic process"/>
    <property type="evidence" value="ECO:0007669"/>
    <property type="project" value="InterPro"/>
</dbReference>
<evidence type="ECO:0000256" key="4">
    <source>
        <dbReference type="ARBA" id="ARBA00022679"/>
    </source>
</evidence>
<dbReference type="EMBL" id="LJYW01000002">
    <property type="protein sequence ID" value="KPL50763.1"/>
    <property type="molecule type" value="Genomic_DNA"/>
</dbReference>
<dbReference type="RefSeq" id="WP_054362353.1">
    <property type="nucleotide sequence ID" value="NZ_JAPCYQ010000001.1"/>
</dbReference>
<dbReference type="InterPro" id="IPR018095">
    <property type="entry name" value="Thymidylate_kin_CS"/>
</dbReference>
<dbReference type="PANTHER" id="PTHR10344:SF4">
    <property type="entry name" value="UMP-CMP KINASE 2, MITOCHONDRIAL"/>
    <property type="match status" value="1"/>
</dbReference>
<reference evidence="14 15" key="1">
    <citation type="submission" date="2015-09" db="EMBL/GenBank/DDBJ databases">
        <authorList>
            <person name="Jackson K.R."/>
            <person name="Lunt B.L."/>
            <person name="Fisher J.N.B."/>
            <person name="Gardner A.V."/>
            <person name="Bailey M.E."/>
            <person name="Deus L.M."/>
            <person name="Earl A.S."/>
            <person name="Gibby P.D."/>
            <person name="Hartmann K.A."/>
            <person name="Liu J.E."/>
            <person name="Manci A.M."/>
            <person name="Nielsen D.A."/>
            <person name="Solomon M.B."/>
            <person name="Breakwell D.P."/>
            <person name="Burnett S.H."/>
            <person name="Grose J.H."/>
        </authorList>
    </citation>
    <scope>NUCLEOTIDE SEQUENCE [LARGE SCALE GENOMIC DNA]</scope>
    <source>
        <strain evidence="14 15">16</strain>
    </source>
</reference>
<protein>
    <recommendedName>
        <fullName evidence="3 12">Thymidylate kinase</fullName>
        <ecNumber evidence="2 12">2.7.4.9</ecNumber>
    </recommendedName>
    <alternativeName>
        <fullName evidence="9 12">dTMP kinase</fullName>
    </alternativeName>
</protein>
<accession>A0A0P6VI48</accession>
<dbReference type="STRING" id="665126.ABB55_27905"/>
<keyword evidence="5 12" id="KW-0545">Nucleotide biosynthesis</keyword>
<organism evidence="14 15">
    <name type="scientific">Prosthecodimorpha hirschii</name>
    <dbReference type="NCBI Taxonomy" id="665126"/>
    <lineage>
        <taxon>Bacteria</taxon>
        <taxon>Pseudomonadati</taxon>
        <taxon>Pseudomonadota</taxon>
        <taxon>Alphaproteobacteria</taxon>
        <taxon>Hyphomicrobiales</taxon>
        <taxon>Ancalomicrobiaceae</taxon>
        <taxon>Prosthecodimorpha</taxon>
    </lineage>
</organism>
<dbReference type="InterPro" id="IPR027417">
    <property type="entry name" value="P-loop_NTPase"/>
</dbReference>
<dbReference type="PROSITE" id="PS01331">
    <property type="entry name" value="THYMIDYLATE_KINASE"/>
    <property type="match status" value="1"/>
</dbReference>
<dbReference type="Gene3D" id="3.40.50.300">
    <property type="entry name" value="P-loop containing nucleotide triphosphate hydrolases"/>
    <property type="match status" value="1"/>
</dbReference>
<keyword evidence="7 12" id="KW-0418">Kinase</keyword>
<dbReference type="EC" id="2.7.4.9" evidence="2 12"/>
<sequence>MTAGVGLPDAPRRPARFITLEGGEGAGKSTQARRLAERLHGLGIGTVSTREPGGSPGAEAVRHVLLSGAAERFGPDVEAILFAAARADHVDETIRPALERGDWVICDRFADSTRVYQAEIGTALIDALETVALDGLVPDLTLLLDLPAETGLERARARRGDDAVDRFEKDALALHVARREAFLALARRHPERIAVIDAGAEADAVAEAIWATVAARFGLASGGPAG</sequence>
<evidence type="ECO:0000256" key="8">
    <source>
        <dbReference type="ARBA" id="ARBA00022840"/>
    </source>
</evidence>
<dbReference type="HAMAP" id="MF_00165">
    <property type="entry name" value="Thymidylate_kinase"/>
    <property type="match status" value="1"/>
</dbReference>
<comment type="caution">
    <text evidence="14">The sequence shown here is derived from an EMBL/GenBank/DDBJ whole genome shotgun (WGS) entry which is preliminary data.</text>
</comment>
<dbReference type="SUPFAM" id="SSF52540">
    <property type="entry name" value="P-loop containing nucleoside triphosphate hydrolases"/>
    <property type="match status" value="1"/>
</dbReference>
<evidence type="ECO:0000256" key="11">
    <source>
        <dbReference type="ARBA" id="ARBA00057735"/>
    </source>
</evidence>
<reference evidence="14 15" key="2">
    <citation type="submission" date="2015-10" db="EMBL/GenBank/DDBJ databases">
        <title>Draft Genome Sequence of Prosthecomicrobium hirschii ATCC 27832.</title>
        <authorList>
            <person name="Daniel J."/>
            <person name="Givan S.A."/>
            <person name="Brun Y.V."/>
            <person name="Brown P.J."/>
        </authorList>
    </citation>
    <scope>NUCLEOTIDE SEQUENCE [LARGE SCALE GENOMIC DNA]</scope>
    <source>
        <strain evidence="14 15">16</strain>
    </source>
</reference>